<dbReference type="AlphaFoldDB" id="A0A7T8QWV6"/>
<dbReference type="EMBL" id="CP045891">
    <property type="protein sequence ID" value="QQP58012.1"/>
    <property type="molecule type" value="Genomic_DNA"/>
</dbReference>
<dbReference type="InterPro" id="IPR055469">
    <property type="entry name" value="DUF7041"/>
</dbReference>
<name>A0A7T8QWV6_CALRO</name>
<dbReference type="PANTHER" id="PTHR33327">
    <property type="entry name" value="ENDONUCLEASE"/>
    <property type="match status" value="1"/>
</dbReference>
<reference evidence="3" key="1">
    <citation type="submission" date="2021-01" db="EMBL/GenBank/DDBJ databases">
        <title>Caligus Genome Assembly.</title>
        <authorList>
            <person name="Gallardo-Escarate C."/>
        </authorList>
    </citation>
    <scope>NUCLEOTIDE SEQUENCE [LARGE SCALE GENOMIC DNA]</scope>
</reference>
<dbReference type="PANTHER" id="PTHR33327:SF3">
    <property type="entry name" value="RNA-DIRECTED DNA POLYMERASE"/>
    <property type="match status" value="1"/>
</dbReference>
<evidence type="ECO:0000259" key="1">
    <source>
        <dbReference type="Pfam" id="PF23055"/>
    </source>
</evidence>
<proteinExistence type="predicted"/>
<evidence type="ECO:0000313" key="3">
    <source>
        <dbReference type="Proteomes" id="UP000595437"/>
    </source>
</evidence>
<dbReference type="Proteomes" id="UP000595437">
    <property type="component" value="Chromosome 2"/>
</dbReference>
<accession>A0A7T8QWV6</accession>
<sequence length="234" mass="26708">MTNTSVEVGAASSISLFKAPPFYKDDPCLWISSLENQFLLNNITKSVKKYLHTISNLPFEVIQRLSYEVRDLQSASKDDRDPYFFLKEEILKKLTPKPPAIFQRIEEGNGAMPLAQFINEIERQISSMPNFQSEFMKHLVIKFADKSAYNSLLSKRAELNCHELAELADTLAISSSSVFASKENPTSFSKLRKHKSKKGLRLCFYHQNFGENAHRCTTPSICQKLHKRVAECHS</sequence>
<feature type="domain" description="DUF7041" evidence="1">
    <location>
        <begin position="20"/>
        <end position="100"/>
    </location>
</feature>
<gene>
    <name evidence="2" type="ORF">FKW44_003189</name>
</gene>
<dbReference type="Pfam" id="PF23055">
    <property type="entry name" value="DUF7041"/>
    <property type="match status" value="1"/>
</dbReference>
<dbReference type="OrthoDB" id="6260718at2759"/>
<evidence type="ECO:0000313" key="2">
    <source>
        <dbReference type="EMBL" id="QQP58012.1"/>
    </source>
</evidence>
<feature type="non-terminal residue" evidence="2">
    <location>
        <position position="234"/>
    </location>
</feature>
<keyword evidence="3" id="KW-1185">Reference proteome</keyword>
<protein>
    <submittedName>
        <fullName evidence="2">Tick transposon</fullName>
    </submittedName>
</protein>
<organism evidence="2 3">
    <name type="scientific">Caligus rogercresseyi</name>
    <name type="common">Sea louse</name>
    <dbReference type="NCBI Taxonomy" id="217165"/>
    <lineage>
        <taxon>Eukaryota</taxon>
        <taxon>Metazoa</taxon>
        <taxon>Ecdysozoa</taxon>
        <taxon>Arthropoda</taxon>
        <taxon>Crustacea</taxon>
        <taxon>Multicrustacea</taxon>
        <taxon>Hexanauplia</taxon>
        <taxon>Copepoda</taxon>
        <taxon>Siphonostomatoida</taxon>
        <taxon>Caligidae</taxon>
        <taxon>Caligus</taxon>
    </lineage>
</organism>